<dbReference type="KEGG" id="sfx:S0237"/>
<evidence type="ECO:0000256" key="1">
    <source>
        <dbReference type="ARBA" id="ARBA00022612"/>
    </source>
</evidence>
<dbReference type="Pfam" id="PF17289">
    <property type="entry name" value="Terminase_6C"/>
    <property type="match status" value="1"/>
</dbReference>
<dbReference type="InterPro" id="IPR035421">
    <property type="entry name" value="Terminase_6C"/>
</dbReference>
<proteinExistence type="predicted"/>
<keyword evidence="1" id="KW-1188">Viral release from host cell</keyword>
<reference evidence="3 4" key="1">
    <citation type="journal article" date="2003" name="Infect. Immun.">
        <title>Complete genome sequence and comparative genomics of Shigella flexneri serotype 2a strain 2457T.</title>
        <authorList>
            <person name="Wei J."/>
            <person name="Goldberg M.B."/>
            <person name="Burland V."/>
            <person name="Venkatesan M.M."/>
            <person name="Deng W."/>
            <person name="Fournier G."/>
            <person name="Mayhew G.F."/>
            <person name="Plunkett G.III."/>
            <person name="Rose D.J."/>
            <person name="Darling A."/>
            <person name="Mau B."/>
            <person name="Perna N.T."/>
            <person name="Payne S.M."/>
            <person name="Runyen-Janecky L.J."/>
            <person name="Zhou S."/>
            <person name="Schwartz D.C."/>
            <person name="Blattner F.R."/>
        </authorList>
    </citation>
    <scope>NUCLEOTIDE SEQUENCE [LARGE SCALE GENOMIC DNA]</scope>
    <source>
        <strain evidence="4">ATCC 700930 / 2457T / Serotype 2a</strain>
    </source>
</reference>
<organism evidence="3 4">
    <name type="scientific">Shigella flexneri</name>
    <dbReference type="NCBI Taxonomy" id="623"/>
    <lineage>
        <taxon>Bacteria</taxon>
        <taxon>Pseudomonadati</taxon>
        <taxon>Pseudomonadota</taxon>
        <taxon>Gammaproteobacteria</taxon>
        <taxon>Enterobacterales</taxon>
        <taxon>Enterobacteriaceae</taxon>
        <taxon>Shigella</taxon>
    </lineage>
</organism>
<evidence type="ECO:0000259" key="2">
    <source>
        <dbReference type="Pfam" id="PF17289"/>
    </source>
</evidence>
<dbReference type="AlphaFoldDB" id="A0A0H2VT23"/>
<protein>
    <submittedName>
        <fullName evidence="3">Terminase large subunit</fullName>
    </submittedName>
</protein>
<feature type="domain" description="Terminase large subunit gp17-like C-terminal" evidence="2">
    <location>
        <begin position="8"/>
        <end position="95"/>
    </location>
</feature>
<dbReference type="Proteomes" id="UP000002673">
    <property type="component" value="Chromosome"/>
</dbReference>
<dbReference type="Gene3D" id="3.30.420.280">
    <property type="match status" value="1"/>
</dbReference>
<sequence>METSTRRAGGEQLKGQYADAGFMMLQEHATWPDGGNAVEPGITELRDMMLDGRFKVFNTCEPFFEEFRLYHRDENGKIVKLNDDVLSAVRYAYMMRRFAKMMRDIKKPKEKKIPAPIRPIARRT</sequence>
<evidence type="ECO:0000313" key="4">
    <source>
        <dbReference type="Proteomes" id="UP000002673"/>
    </source>
</evidence>
<accession>A0A0H2VT23</accession>
<evidence type="ECO:0000313" key="3">
    <source>
        <dbReference type="EMBL" id="AAP15765.1"/>
    </source>
</evidence>
<dbReference type="EMBL" id="AE014073">
    <property type="protein sequence ID" value="AAP15765.1"/>
    <property type="molecule type" value="Genomic_DNA"/>
</dbReference>
<dbReference type="HOGENOM" id="CLU_2273130_0_0_6"/>
<name>A0A0H2VT23_SHIFL</name>
<gene>
    <name evidence="3" type="ordered locus">S0237</name>
</gene>